<dbReference type="KEGG" id="psty:BFS30_14330"/>
<accession>A0A1D7QHU2</accession>
<evidence type="ECO:0000313" key="2">
    <source>
        <dbReference type="Proteomes" id="UP000094313"/>
    </source>
</evidence>
<reference evidence="1 2" key="1">
    <citation type="submission" date="2016-08" db="EMBL/GenBank/DDBJ databases">
        <authorList>
            <person name="Seilhamer J.J."/>
        </authorList>
    </citation>
    <scope>NUCLEOTIDE SEQUENCE [LARGE SCALE GENOMIC DNA]</scope>
    <source>
        <strain evidence="1 2">DX4</strain>
    </source>
</reference>
<protein>
    <submittedName>
        <fullName evidence="1">Uncharacterized protein</fullName>
    </submittedName>
</protein>
<dbReference type="Proteomes" id="UP000094313">
    <property type="component" value="Chromosome"/>
</dbReference>
<dbReference type="EMBL" id="CP017141">
    <property type="protein sequence ID" value="AOM78245.1"/>
    <property type="molecule type" value="Genomic_DNA"/>
</dbReference>
<proteinExistence type="predicted"/>
<dbReference type="AlphaFoldDB" id="A0A1D7QHU2"/>
<organism evidence="1 2">
    <name type="scientific">Pedobacter steynii</name>
    <dbReference type="NCBI Taxonomy" id="430522"/>
    <lineage>
        <taxon>Bacteria</taxon>
        <taxon>Pseudomonadati</taxon>
        <taxon>Bacteroidota</taxon>
        <taxon>Sphingobacteriia</taxon>
        <taxon>Sphingobacteriales</taxon>
        <taxon>Sphingobacteriaceae</taxon>
        <taxon>Pedobacter</taxon>
    </lineage>
</organism>
<evidence type="ECO:0000313" key="1">
    <source>
        <dbReference type="EMBL" id="AOM78245.1"/>
    </source>
</evidence>
<name>A0A1D7QHU2_9SPHI</name>
<gene>
    <name evidence="1" type="ORF">BFS30_14330</name>
</gene>
<sequence length="62" mass="7370">MFLIFKEIHLLGPGWFYVRQFPDILHVEDDEHYIGFLSKMPVKTTEVISVKDDLIIVNNLFF</sequence>
<keyword evidence="2" id="KW-1185">Reference proteome</keyword>